<sequence length="273" mass="29551">MTEQMDTKIKNGLWIVGALAVVTIAYSGLVYARAFSESIEPSSFRSFSVTGEGKVTAIPDVAEFSFGVVTQGDKNVSAAQKQNTEKMNAIIGFIKEQGVEDKDIKTQQFSIEPRYQYYDCSQTVIWATGGSTSAARPCPPPDIVGYTITQSALVKVRDFEKIGEIMGQLSKKGANSISQLSFTIDEPAKVEAAAREEAIKQAQDKAEATAKAASFRIGKLLNIDESGYMPVPMYRDAMGGYAKSVSLEAAQAPSIEPGSQEVTVTVSLRYEIR</sequence>
<dbReference type="InterPro" id="IPR052022">
    <property type="entry name" value="26kDa_periplasmic_antigen"/>
</dbReference>
<comment type="caution">
    <text evidence="2">The sequence shown here is derived from an EMBL/GenBank/DDBJ whole genome shotgun (WGS) entry which is preliminary data.</text>
</comment>
<dbReference type="Gene3D" id="3.30.110.170">
    <property type="entry name" value="Protein of unknown function (DUF541), domain 1"/>
    <property type="match status" value="1"/>
</dbReference>
<dbReference type="AlphaFoldDB" id="A0A0G1HAQ4"/>
<keyword evidence="1" id="KW-1133">Transmembrane helix</keyword>
<evidence type="ECO:0008006" key="4">
    <source>
        <dbReference type="Google" id="ProtNLM"/>
    </source>
</evidence>
<name>A0A0G1HAQ4_9BACT</name>
<organism evidence="2 3">
    <name type="scientific">Candidatus Wolfebacteria bacterium GW2011_GWE2_44_13</name>
    <dbReference type="NCBI Taxonomy" id="1619017"/>
    <lineage>
        <taxon>Bacteria</taxon>
        <taxon>Candidatus Wolfeibacteriota</taxon>
    </lineage>
</organism>
<dbReference type="Gene3D" id="3.30.70.2970">
    <property type="entry name" value="Protein of unknown function (DUF541), domain 2"/>
    <property type="match status" value="1"/>
</dbReference>
<evidence type="ECO:0000256" key="1">
    <source>
        <dbReference type="SAM" id="Phobius"/>
    </source>
</evidence>
<dbReference type="Proteomes" id="UP000034051">
    <property type="component" value="Unassembled WGS sequence"/>
</dbReference>
<dbReference type="PANTHER" id="PTHR34387:SF1">
    <property type="entry name" value="PERIPLASMIC IMMUNOGENIC PROTEIN"/>
    <property type="match status" value="1"/>
</dbReference>
<keyword evidence="1" id="KW-0812">Transmembrane</keyword>
<dbReference type="GO" id="GO:0006974">
    <property type="term" value="P:DNA damage response"/>
    <property type="evidence" value="ECO:0007669"/>
    <property type="project" value="TreeGrafter"/>
</dbReference>
<feature type="transmembrane region" description="Helical" evidence="1">
    <location>
        <begin position="12"/>
        <end position="32"/>
    </location>
</feature>
<dbReference type="InterPro" id="IPR007497">
    <property type="entry name" value="SIMPL/DUF541"/>
</dbReference>
<proteinExistence type="predicted"/>
<dbReference type="PANTHER" id="PTHR34387">
    <property type="entry name" value="SLR1258 PROTEIN"/>
    <property type="match status" value="1"/>
</dbReference>
<evidence type="ECO:0000313" key="3">
    <source>
        <dbReference type="Proteomes" id="UP000034051"/>
    </source>
</evidence>
<dbReference type="EMBL" id="LCHW01000001">
    <property type="protein sequence ID" value="KKT43870.1"/>
    <property type="molecule type" value="Genomic_DNA"/>
</dbReference>
<accession>A0A0G1HAQ4</accession>
<evidence type="ECO:0000313" key="2">
    <source>
        <dbReference type="EMBL" id="KKT43870.1"/>
    </source>
</evidence>
<reference evidence="2 3" key="1">
    <citation type="journal article" date="2015" name="Nature">
        <title>rRNA introns, odd ribosomes, and small enigmatic genomes across a large radiation of phyla.</title>
        <authorList>
            <person name="Brown C.T."/>
            <person name="Hug L.A."/>
            <person name="Thomas B.C."/>
            <person name="Sharon I."/>
            <person name="Castelle C.J."/>
            <person name="Singh A."/>
            <person name="Wilkins M.J."/>
            <person name="Williams K.H."/>
            <person name="Banfield J.F."/>
        </authorList>
    </citation>
    <scope>NUCLEOTIDE SEQUENCE [LARGE SCALE GENOMIC DNA]</scope>
</reference>
<keyword evidence="1" id="KW-0472">Membrane</keyword>
<gene>
    <name evidence="2" type="ORF">UW32_C0001G0462</name>
</gene>
<protein>
    <recommendedName>
        <fullName evidence="4">26 kDa periplasmic immunogenic protein</fullName>
    </recommendedName>
</protein>
<dbReference type="Pfam" id="PF04402">
    <property type="entry name" value="SIMPL"/>
    <property type="match status" value="1"/>
</dbReference>